<evidence type="ECO:0000313" key="3">
    <source>
        <dbReference type="EMBL" id="RUS90626.1"/>
    </source>
</evidence>
<sequence>MRKRDASDIDTPATKYLAVYTNREKEGAVNSACSFFLLVASSSLVFQVLVNSQTTPAFVGDYFADPVINFDDWSYLSFPNDTLKQFFECLCEARNSQCRLHAEEDDRLNTYYIFTIYFTVSRVEQINVSDEVVLDLLTQPVFVCQPEDSSYTFLNTINCRRPYKGEEVCDNYDLNCIPMVHECESVCFTVFWFKEDFSWFISYENFDEFPVNDRNCSGNGWKAHTPYASNVTDSPKVEIGRKQHSTNTGGEYEHTTVSRLEEIPEDQSREEKERCPVLFTVVPGATVGGLTVFIIAVVLLRWNARAKRKVSTTIELPPPTSGVTVTMSELPDNENGEHTANESCNTNLGCTVTDEVICHHVSDENLVEFDDNEGYSVIRDVLINGSGMRFTRDERQSQPQPKLPDDGITSLDSVSTTLLQPPTRAITVVEEKVTSTTSATSVPMEAASLDSSTSITPTITVTDATPETKSLHVLATQFSTQTSSTYPVTTTYALQDLRSAAHIPHNTTCTTLTSLDAASTTHTQQNTTSTTLSPQNTTFTAHNHPRYTTSIVYIPHDTASTASWAQVPQSVDSHIPCELPINPHTGTRVLPPRCHKRQVDLDSHEYLAMVNLEPYHHTTHNVTQAKLVRTHAGQLELVSVEEEAPCFTEYYTRLLLIHDREGTLSLLGLLQEQNMDEDSGDSGQVSASGSSEGAAHHAGIPDHPRQLTCPARETGYDSMDKPYLIHYIGSLILENNIDIHPCDYLTVLDDDLRSFVSTTEDISMC</sequence>
<evidence type="ECO:0000256" key="2">
    <source>
        <dbReference type="SAM" id="Phobius"/>
    </source>
</evidence>
<evidence type="ECO:0000313" key="4">
    <source>
        <dbReference type="Proteomes" id="UP000271974"/>
    </source>
</evidence>
<keyword evidence="4" id="KW-1185">Reference proteome</keyword>
<dbReference type="Proteomes" id="UP000271974">
    <property type="component" value="Unassembled WGS sequence"/>
</dbReference>
<feature type="compositionally biased region" description="Low complexity" evidence="1">
    <location>
        <begin position="681"/>
        <end position="698"/>
    </location>
</feature>
<organism evidence="3 4">
    <name type="scientific">Elysia chlorotica</name>
    <name type="common">Eastern emerald elysia</name>
    <name type="synonym">Sea slug</name>
    <dbReference type="NCBI Taxonomy" id="188477"/>
    <lineage>
        <taxon>Eukaryota</taxon>
        <taxon>Metazoa</taxon>
        <taxon>Spiralia</taxon>
        <taxon>Lophotrochozoa</taxon>
        <taxon>Mollusca</taxon>
        <taxon>Gastropoda</taxon>
        <taxon>Heterobranchia</taxon>
        <taxon>Euthyneura</taxon>
        <taxon>Panpulmonata</taxon>
        <taxon>Sacoglossa</taxon>
        <taxon>Placobranchoidea</taxon>
        <taxon>Plakobranchidae</taxon>
        <taxon>Elysia</taxon>
    </lineage>
</organism>
<reference evidence="3 4" key="1">
    <citation type="submission" date="2019-01" db="EMBL/GenBank/DDBJ databases">
        <title>A draft genome assembly of the solar-powered sea slug Elysia chlorotica.</title>
        <authorList>
            <person name="Cai H."/>
            <person name="Li Q."/>
            <person name="Fang X."/>
            <person name="Li J."/>
            <person name="Curtis N.E."/>
            <person name="Altenburger A."/>
            <person name="Shibata T."/>
            <person name="Feng M."/>
            <person name="Maeda T."/>
            <person name="Schwartz J.A."/>
            <person name="Shigenobu S."/>
            <person name="Lundholm N."/>
            <person name="Nishiyama T."/>
            <person name="Yang H."/>
            <person name="Hasebe M."/>
            <person name="Li S."/>
            <person name="Pierce S.K."/>
            <person name="Wang J."/>
        </authorList>
    </citation>
    <scope>NUCLEOTIDE SEQUENCE [LARGE SCALE GENOMIC DNA]</scope>
    <source>
        <strain evidence="3">EC2010</strain>
        <tissue evidence="3">Whole organism of an adult</tissue>
    </source>
</reference>
<dbReference type="AlphaFoldDB" id="A0A433UA31"/>
<feature type="region of interest" description="Disordered" evidence="1">
    <location>
        <begin position="520"/>
        <end position="539"/>
    </location>
</feature>
<feature type="transmembrane region" description="Helical" evidence="2">
    <location>
        <begin position="277"/>
        <end position="300"/>
    </location>
</feature>
<feature type="region of interest" description="Disordered" evidence="1">
    <location>
        <begin position="675"/>
        <end position="712"/>
    </location>
</feature>
<dbReference type="EMBL" id="RQTK01000028">
    <property type="protein sequence ID" value="RUS90626.1"/>
    <property type="molecule type" value="Genomic_DNA"/>
</dbReference>
<gene>
    <name evidence="3" type="ORF">EGW08_001623</name>
</gene>
<name>A0A433UA31_ELYCH</name>
<keyword evidence="2" id="KW-0472">Membrane</keyword>
<evidence type="ECO:0000256" key="1">
    <source>
        <dbReference type="SAM" id="MobiDB-lite"/>
    </source>
</evidence>
<accession>A0A433UA31</accession>
<keyword evidence="2" id="KW-1133">Transmembrane helix</keyword>
<feature type="region of interest" description="Disordered" evidence="1">
    <location>
        <begin position="389"/>
        <end position="412"/>
    </location>
</feature>
<proteinExistence type="predicted"/>
<protein>
    <submittedName>
        <fullName evidence="3">Uncharacterized protein</fullName>
    </submittedName>
</protein>
<keyword evidence="2" id="KW-0812">Transmembrane</keyword>
<comment type="caution">
    <text evidence="3">The sequence shown here is derived from an EMBL/GenBank/DDBJ whole genome shotgun (WGS) entry which is preliminary data.</text>
</comment>